<evidence type="ECO:0008006" key="3">
    <source>
        <dbReference type="Google" id="ProtNLM"/>
    </source>
</evidence>
<name>A0AAW5IJM9_9BACT</name>
<dbReference type="RefSeq" id="WP_254953293.1">
    <property type="nucleotide sequence ID" value="NZ_JANDWY010000025.1"/>
</dbReference>
<accession>A0AAW5IJM9</accession>
<reference evidence="1" key="1">
    <citation type="submission" date="2022-07" db="EMBL/GenBank/DDBJ databases">
        <title>Prevotella copri.</title>
        <authorList>
            <person name="Yang C."/>
        </authorList>
    </citation>
    <scope>NUCLEOTIDE SEQUENCE</scope>
    <source>
        <strain evidence="1">HF2107</strain>
    </source>
</reference>
<gene>
    <name evidence="1" type="ORF">NNC64_11855</name>
</gene>
<evidence type="ECO:0000313" key="2">
    <source>
        <dbReference type="Proteomes" id="UP001205531"/>
    </source>
</evidence>
<dbReference type="EMBL" id="JANDWZ010000029">
    <property type="protein sequence ID" value="MCP9565237.1"/>
    <property type="molecule type" value="Genomic_DNA"/>
</dbReference>
<evidence type="ECO:0000313" key="1">
    <source>
        <dbReference type="EMBL" id="MCP9565237.1"/>
    </source>
</evidence>
<dbReference type="Proteomes" id="UP001205531">
    <property type="component" value="Unassembled WGS sequence"/>
</dbReference>
<dbReference type="AlphaFoldDB" id="A0AAW5IJM9"/>
<protein>
    <recommendedName>
        <fullName evidence="3">Phage protein</fullName>
    </recommendedName>
</protein>
<proteinExistence type="predicted"/>
<sequence length="91" mass="10608">MNININDKEITLKYSLRAMMMYENVTNKTLNPSGITEVVTFFYCVVLASSKDYSLSFEDFMDWLDENPDTLKEFGEWLQATFTNTNKLKKA</sequence>
<comment type="caution">
    <text evidence="1">The sequence shown here is derived from an EMBL/GenBank/DDBJ whole genome shotgun (WGS) entry which is preliminary data.</text>
</comment>
<organism evidence="1 2">
    <name type="scientific">Segatella copri</name>
    <dbReference type="NCBI Taxonomy" id="165179"/>
    <lineage>
        <taxon>Bacteria</taxon>
        <taxon>Pseudomonadati</taxon>
        <taxon>Bacteroidota</taxon>
        <taxon>Bacteroidia</taxon>
        <taxon>Bacteroidales</taxon>
        <taxon>Prevotellaceae</taxon>
        <taxon>Segatella</taxon>
    </lineage>
</organism>